<feature type="transmembrane region" description="Helical" evidence="1">
    <location>
        <begin position="105"/>
        <end position="130"/>
    </location>
</feature>
<gene>
    <name evidence="2" type="ORF">NEISUBOT_04009</name>
</gene>
<comment type="caution">
    <text evidence="2">The sequence shown here is derived from an EMBL/GenBank/DDBJ whole genome shotgun (WGS) entry which is preliminary data.</text>
</comment>
<evidence type="ECO:0008006" key="4">
    <source>
        <dbReference type="Google" id="ProtNLM"/>
    </source>
</evidence>
<feature type="transmembrane region" description="Helical" evidence="1">
    <location>
        <begin position="142"/>
        <end position="163"/>
    </location>
</feature>
<dbReference type="RefSeq" id="WP_004519673.1">
    <property type="nucleotide sequence ID" value="NZ_ACEO02000003.1"/>
</dbReference>
<reference evidence="2 3" key="1">
    <citation type="submission" date="2010-01" db="EMBL/GenBank/DDBJ databases">
        <authorList>
            <person name="Weinstock G."/>
            <person name="Sodergren E."/>
            <person name="Clifton S."/>
            <person name="Fulton L."/>
            <person name="Fulton B."/>
            <person name="Courtney L."/>
            <person name="Fronick C."/>
            <person name="Harrison M."/>
            <person name="Strong C."/>
            <person name="Farmer C."/>
            <person name="Delahaunty K."/>
            <person name="Markovic C."/>
            <person name="Hall O."/>
            <person name="Minx P."/>
            <person name="Tomlinson C."/>
            <person name="Mitreva M."/>
            <person name="Nelson J."/>
            <person name="Hou S."/>
            <person name="Wollam A."/>
            <person name="Pepin K.H."/>
            <person name="Johnson M."/>
            <person name="Bhonagiri V."/>
            <person name="Nash W.E."/>
            <person name="Warren W."/>
            <person name="Chinwalla A."/>
            <person name="Mardis E.R."/>
            <person name="Wilson R.K."/>
        </authorList>
    </citation>
    <scope>NUCLEOTIDE SEQUENCE [LARGE SCALE GENOMIC DNA]</scope>
    <source>
        <strain evidence="2 3">NJ9703</strain>
    </source>
</reference>
<organism evidence="2 3">
    <name type="scientific">Neisseria subflava NJ9703</name>
    <dbReference type="NCBI Taxonomy" id="546268"/>
    <lineage>
        <taxon>Bacteria</taxon>
        <taxon>Pseudomonadati</taxon>
        <taxon>Pseudomonadota</taxon>
        <taxon>Betaproteobacteria</taxon>
        <taxon>Neisseriales</taxon>
        <taxon>Neisseriaceae</taxon>
        <taxon>Neisseria</taxon>
    </lineage>
</organism>
<dbReference type="Proteomes" id="UP000004621">
    <property type="component" value="Unassembled WGS sequence"/>
</dbReference>
<keyword evidence="1" id="KW-0812">Transmembrane</keyword>
<keyword evidence="1" id="KW-1133">Transmembrane helix</keyword>
<evidence type="ECO:0000313" key="3">
    <source>
        <dbReference type="Proteomes" id="UP000004621"/>
    </source>
</evidence>
<feature type="transmembrane region" description="Helical" evidence="1">
    <location>
        <begin position="51"/>
        <end position="75"/>
    </location>
</feature>
<feature type="transmembrane region" description="Helical" evidence="1">
    <location>
        <begin position="251"/>
        <end position="271"/>
    </location>
</feature>
<dbReference type="Pfam" id="PF12679">
    <property type="entry name" value="ABC2_membrane_2"/>
    <property type="match status" value="1"/>
</dbReference>
<dbReference type="AlphaFoldDB" id="A0A9W5MZW9"/>
<dbReference type="GO" id="GO:0140359">
    <property type="term" value="F:ABC-type transporter activity"/>
    <property type="evidence" value="ECO:0007669"/>
    <property type="project" value="InterPro"/>
</dbReference>
<evidence type="ECO:0000313" key="2">
    <source>
        <dbReference type="EMBL" id="EFC52654.1"/>
    </source>
</evidence>
<keyword evidence="1" id="KW-0472">Membrane</keyword>
<evidence type="ECO:0000256" key="1">
    <source>
        <dbReference type="SAM" id="Phobius"/>
    </source>
</evidence>
<proteinExistence type="predicted"/>
<feature type="transmembrane region" description="Helical" evidence="1">
    <location>
        <begin position="175"/>
        <end position="198"/>
    </location>
</feature>
<feature type="transmembrane region" description="Helical" evidence="1">
    <location>
        <begin position="20"/>
        <end position="39"/>
    </location>
</feature>
<dbReference type="PANTHER" id="PTHR43471:SF1">
    <property type="entry name" value="ABC TRANSPORTER PERMEASE PROTEIN NOSY-RELATED"/>
    <property type="match status" value="1"/>
</dbReference>
<dbReference type="EMBL" id="ACEO02000003">
    <property type="protein sequence ID" value="EFC52654.1"/>
    <property type="molecule type" value="Genomic_DNA"/>
</dbReference>
<dbReference type="GO" id="GO:0005886">
    <property type="term" value="C:plasma membrane"/>
    <property type="evidence" value="ECO:0007669"/>
    <property type="project" value="UniProtKB-SubCell"/>
</dbReference>
<accession>A0A9W5MZW9</accession>
<name>A0A9W5MZW9_NEISU</name>
<protein>
    <recommendedName>
        <fullName evidence="4">ABC transporter permease</fullName>
    </recommendedName>
</protein>
<dbReference type="PANTHER" id="PTHR43471">
    <property type="entry name" value="ABC TRANSPORTER PERMEASE"/>
    <property type="match status" value="1"/>
</dbReference>
<sequence length="276" mass="29357">MNPVWIITGKEVRDSLRNRWVLAAALLLAALALSLGFLGSSPTGSVKVDPLTVTVVSLSSLSIFLIPLIAMLLSYDALIGEIERGTMALLLSYPISRNQILAGKFIGHLIILALATTAGYGLAGITLQLANGGFDIAAWQPFALLIAASVILGAAFLSMGYLISAKVKERGTAAGIAIGVWLFFVVIFDMALLGVLVADTEQVITAPVVETVLLFNPADIYRLLNLTGYENTAMYAGMAGLSEQISLSMPILLTAQVLWVIIPLILAAWIFGKRQI</sequence>